<protein>
    <submittedName>
        <fullName evidence="11">DNA-binding transcriptional response regulator, NtrC family, contains REC, AAA-type ATPase, and a Fis-type DNA-binding domains</fullName>
    </submittedName>
</protein>
<dbReference type="Pfam" id="PF02954">
    <property type="entry name" value="HTH_8"/>
    <property type="match status" value="1"/>
</dbReference>
<sequence length="471" mass="52339">MRTMFVKQQEHSLPVLVVEDDDAIRELLEEELHDAGHTTHGVASAEEAIALLSHTATSLIITDVRLPGISGIQLLQQLRHEGSELGIIVITAFGTIDQAVEALKLGADDFLTKPLDLDAVRESVFRVLERQRLAVSHTDEVGHFHGIVGKSDAMQALFHDASRLAKSDAPILLLGESGTGKELLARAIHQESLRHDAPFVAVNCASIPAELMESEFFGHLKGAFTGANDARQGLFHSAQGGSLFLDEIGEMPINLQAKLLRALQEKAVRPVGSEREEPVDVRIIAATHRHLEKEIEQNNFRSDLFYRLETFSLRIPPLRDRGPDIEHLVFTLIDQHADAQHKPIEQIEPGALHCLLHYPYPGNVRELENAIMRAVTLSEDGTLRHQHLPERLREQLGQDAPQNTAALNGEVLSTPQMPTAAPAPWPSLEEVEKRYIRKVLEATGGNKRRTAEVLGIARRTLYRRLEDNEEP</sequence>
<dbReference type="Pfam" id="PF00158">
    <property type="entry name" value="Sigma54_activat"/>
    <property type="match status" value="1"/>
</dbReference>
<feature type="modified residue" description="4-aspartylphosphate" evidence="8">
    <location>
        <position position="63"/>
    </location>
</feature>
<dbReference type="InterPro" id="IPR025943">
    <property type="entry name" value="Sigma_54_int_dom_ATP-bd_2"/>
</dbReference>
<dbReference type="SUPFAM" id="SSF52172">
    <property type="entry name" value="CheY-like"/>
    <property type="match status" value="1"/>
</dbReference>
<dbReference type="SMART" id="SM00448">
    <property type="entry name" value="REC"/>
    <property type="match status" value="1"/>
</dbReference>
<dbReference type="GO" id="GO:0000160">
    <property type="term" value="P:phosphorelay signal transduction system"/>
    <property type="evidence" value="ECO:0007669"/>
    <property type="project" value="UniProtKB-KW"/>
</dbReference>
<dbReference type="Pfam" id="PF25601">
    <property type="entry name" value="AAA_lid_14"/>
    <property type="match status" value="1"/>
</dbReference>
<dbReference type="FunFam" id="3.40.50.2300:FF:000018">
    <property type="entry name" value="DNA-binding transcriptional regulator NtrC"/>
    <property type="match status" value="1"/>
</dbReference>
<dbReference type="PROSITE" id="PS50045">
    <property type="entry name" value="SIGMA54_INTERACT_4"/>
    <property type="match status" value="1"/>
</dbReference>
<reference evidence="12" key="1">
    <citation type="submission" date="2016-10" db="EMBL/GenBank/DDBJ databases">
        <authorList>
            <person name="Varghese N."/>
            <person name="Submissions S."/>
        </authorList>
    </citation>
    <scope>NUCLEOTIDE SEQUENCE [LARGE SCALE GENOMIC DNA]</scope>
    <source>
        <strain evidence="12">CGMCC 1.6494</strain>
    </source>
</reference>
<keyword evidence="6 11" id="KW-0238">DNA-binding</keyword>
<evidence type="ECO:0000259" key="10">
    <source>
        <dbReference type="PROSITE" id="PS50110"/>
    </source>
</evidence>
<dbReference type="InterPro" id="IPR025944">
    <property type="entry name" value="Sigma_54_int_dom_CS"/>
</dbReference>
<evidence type="ECO:0000256" key="2">
    <source>
        <dbReference type="ARBA" id="ARBA00022741"/>
    </source>
</evidence>
<keyword evidence="3" id="KW-0067">ATP-binding</keyword>
<dbReference type="InterPro" id="IPR025662">
    <property type="entry name" value="Sigma_54_int_dom_ATP-bd_1"/>
</dbReference>
<dbReference type="Gene3D" id="1.10.8.60">
    <property type="match status" value="1"/>
</dbReference>
<dbReference type="GO" id="GO:0043565">
    <property type="term" value="F:sequence-specific DNA binding"/>
    <property type="evidence" value="ECO:0007669"/>
    <property type="project" value="InterPro"/>
</dbReference>
<dbReference type="PROSITE" id="PS00688">
    <property type="entry name" value="SIGMA54_INTERACT_3"/>
    <property type="match status" value="1"/>
</dbReference>
<dbReference type="CDD" id="cd00009">
    <property type="entry name" value="AAA"/>
    <property type="match status" value="1"/>
</dbReference>
<evidence type="ECO:0000256" key="8">
    <source>
        <dbReference type="PROSITE-ProRule" id="PRU00169"/>
    </source>
</evidence>
<feature type="domain" description="Response regulatory" evidence="10">
    <location>
        <begin position="14"/>
        <end position="128"/>
    </location>
</feature>
<dbReference type="FunFam" id="3.40.50.300:FF:000006">
    <property type="entry name" value="DNA-binding transcriptional regulator NtrC"/>
    <property type="match status" value="1"/>
</dbReference>
<evidence type="ECO:0000256" key="5">
    <source>
        <dbReference type="ARBA" id="ARBA00023015"/>
    </source>
</evidence>
<name>A0A1H0HRL2_9GAMM</name>
<dbReference type="PROSITE" id="PS50110">
    <property type="entry name" value="RESPONSE_REGULATORY"/>
    <property type="match status" value="1"/>
</dbReference>
<dbReference type="GO" id="GO:0005524">
    <property type="term" value="F:ATP binding"/>
    <property type="evidence" value="ECO:0007669"/>
    <property type="project" value="UniProtKB-KW"/>
</dbReference>
<keyword evidence="12" id="KW-1185">Reference proteome</keyword>
<evidence type="ECO:0000256" key="3">
    <source>
        <dbReference type="ARBA" id="ARBA00022840"/>
    </source>
</evidence>
<keyword evidence="7" id="KW-0804">Transcription</keyword>
<evidence type="ECO:0000313" key="11">
    <source>
        <dbReference type="EMBL" id="SDO21720.1"/>
    </source>
</evidence>
<keyword evidence="5" id="KW-0805">Transcription regulation</keyword>
<evidence type="ECO:0000256" key="4">
    <source>
        <dbReference type="ARBA" id="ARBA00023012"/>
    </source>
</evidence>
<keyword evidence="4" id="KW-0902">Two-component regulatory system</keyword>
<dbReference type="PRINTS" id="PR01590">
    <property type="entry name" value="HTHFIS"/>
</dbReference>
<evidence type="ECO:0000256" key="1">
    <source>
        <dbReference type="ARBA" id="ARBA00022553"/>
    </source>
</evidence>
<dbReference type="GO" id="GO:0006355">
    <property type="term" value="P:regulation of DNA-templated transcription"/>
    <property type="evidence" value="ECO:0007669"/>
    <property type="project" value="InterPro"/>
</dbReference>
<evidence type="ECO:0000259" key="9">
    <source>
        <dbReference type="PROSITE" id="PS50045"/>
    </source>
</evidence>
<keyword evidence="1 8" id="KW-0597">Phosphoprotein</keyword>
<feature type="domain" description="Sigma-54 factor interaction" evidence="9">
    <location>
        <begin position="147"/>
        <end position="376"/>
    </location>
</feature>
<evidence type="ECO:0000256" key="7">
    <source>
        <dbReference type="ARBA" id="ARBA00023163"/>
    </source>
</evidence>
<dbReference type="InterPro" id="IPR058031">
    <property type="entry name" value="AAA_lid_NorR"/>
</dbReference>
<dbReference type="InterPro" id="IPR002197">
    <property type="entry name" value="HTH_Fis"/>
</dbReference>
<dbReference type="PROSITE" id="PS00675">
    <property type="entry name" value="SIGMA54_INTERACT_1"/>
    <property type="match status" value="1"/>
</dbReference>
<organism evidence="11 12">
    <name type="scientific">Vreelandella arcis</name>
    <dbReference type="NCBI Taxonomy" id="416873"/>
    <lineage>
        <taxon>Bacteria</taxon>
        <taxon>Pseudomonadati</taxon>
        <taxon>Pseudomonadota</taxon>
        <taxon>Gammaproteobacteria</taxon>
        <taxon>Oceanospirillales</taxon>
        <taxon>Halomonadaceae</taxon>
        <taxon>Vreelandella</taxon>
    </lineage>
</organism>
<proteinExistence type="predicted"/>
<dbReference type="PROSITE" id="PS00676">
    <property type="entry name" value="SIGMA54_INTERACT_2"/>
    <property type="match status" value="1"/>
</dbReference>
<accession>A0A1H0HRL2</accession>
<gene>
    <name evidence="11" type="ORF">SAMN04487951_11663</name>
</gene>
<dbReference type="InterPro" id="IPR011006">
    <property type="entry name" value="CheY-like_superfamily"/>
</dbReference>
<dbReference type="SUPFAM" id="SSF46689">
    <property type="entry name" value="Homeodomain-like"/>
    <property type="match status" value="1"/>
</dbReference>
<dbReference type="STRING" id="416873.SAMN04487951_11663"/>
<dbReference type="Gene3D" id="3.40.50.300">
    <property type="entry name" value="P-loop containing nucleotide triphosphate hydrolases"/>
    <property type="match status" value="1"/>
</dbReference>
<dbReference type="Proteomes" id="UP000199677">
    <property type="component" value="Unassembled WGS sequence"/>
</dbReference>
<dbReference type="InterPro" id="IPR003593">
    <property type="entry name" value="AAA+_ATPase"/>
</dbReference>
<dbReference type="InterPro" id="IPR009057">
    <property type="entry name" value="Homeodomain-like_sf"/>
</dbReference>
<dbReference type="SUPFAM" id="SSF52540">
    <property type="entry name" value="P-loop containing nucleoside triphosphate hydrolases"/>
    <property type="match status" value="1"/>
</dbReference>
<dbReference type="PANTHER" id="PTHR32071">
    <property type="entry name" value="TRANSCRIPTIONAL REGULATORY PROTEIN"/>
    <property type="match status" value="1"/>
</dbReference>
<dbReference type="Gene3D" id="1.10.10.60">
    <property type="entry name" value="Homeodomain-like"/>
    <property type="match status" value="1"/>
</dbReference>
<dbReference type="EMBL" id="FNII01000016">
    <property type="protein sequence ID" value="SDO21720.1"/>
    <property type="molecule type" value="Genomic_DNA"/>
</dbReference>
<dbReference type="Pfam" id="PF00072">
    <property type="entry name" value="Response_reg"/>
    <property type="match status" value="1"/>
</dbReference>
<dbReference type="SMART" id="SM00382">
    <property type="entry name" value="AAA"/>
    <property type="match status" value="1"/>
</dbReference>
<dbReference type="Gene3D" id="3.40.50.2300">
    <property type="match status" value="1"/>
</dbReference>
<evidence type="ECO:0000256" key="6">
    <source>
        <dbReference type="ARBA" id="ARBA00023125"/>
    </source>
</evidence>
<evidence type="ECO:0000313" key="12">
    <source>
        <dbReference type="Proteomes" id="UP000199677"/>
    </source>
</evidence>
<dbReference type="InterPro" id="IPR027417">
    <property type="entry name" value="P-loop_NTPase"/>
</dbReference>
<dbReference type="InterPro" id="IPR002078">
    <property type="entry name" value="Sigma_54_int"/>
</dbReference>
<keyword evidence="2" id="KW-0547">Nucleotide-binding</keyword>
<dbReference type="AlphaFoldDB" id="A0A1H0HRL2"/>
<dbReference type="InterPro" id="IPR001789">
    <property type="entry name" value="Sig_transdc_resp-reg_receiver"/>
</dbReference>